<dbReference type="SUPFAM" id="SSF53335">
    <property type="entry name" value="S-adenosyl-L-methionine-dependent methyltransferases"/>
    <property type="match status" value="1"/>
</dbReference>
<accession>A0A6V8LRH1</accession>
<dbReference type="InterPro" id="IPR029063">
    <property type="entry name" value="SAM-dependent_MTases_sf"/>
</dbReference>
<reference evidence="3 4" key="2">
    <citation type="submission" date="2020-05" db="EMBL/GenBank/DDBJ databases">
        <title>Draft genome sequence of Desulfovibrio sp. strainFSS-1.</title>
        <authorList>
            <person name="Shimoshige H."/>
            <person name="Kobayashi H."/>
            <person name="Maekawa T."/>
        </authorList>
    </citation>
    <scope>NUCLEOTIDE SEQUENCE [LARGE SCALE GENOMIC DNA]</scope>
    <source>
        <strain evidence="3 4">SIID29052-01</strain>
    </source>
</reference>
<dbReference type="Gene3D" id="3.40.50.150">
    <property type="entry name" value="Vaccinia Virus protein VP39"/>
    <property type="match status" value="1"/>
</dbReference>
<dbReference type="CDD" id="cd02440">
    <property type="entry name" value="AdoMet_MTases"/>
    <property type="match status" value="1"/>
</dbReference>
<dbReference type="Pfam" id="PF13649">
    <property type="entry name" value="Methyltransf_25"/>
    <property type="match status" value="1"/>
</dbReference>
<comment type="caution">
    <text evidence="3">The sequence shown here is derived from an EMBL/GenBank/DDBJ whole genome shotgun (WGS) entry which is preliminary data.</text>
</comment>
<organism evidence="3 4">
    <name type="scientific">Fundidesulfovibrio magnetotacticus</name>
    <dbReference type="NCBI Taxonomy" id="2730080"/>
    <lineage>
        <taxon>Bacteria</taxon>
        <taxon>Pseudomonadati</taxon>
        <taxon>Thermodesulfobacteriota</taxon>
        <taxon>Desulfovibrionia</taxon>
        <taxon>Desulfovibrionales</taxon>
        <taxon>Desulfovibrionaceae</taxon>
        <taxon>Fundidesulfovibrio</taxon>
    </lineage>
</organism>
<evidence type="ECO:0000259" key="2">
    <source>
        <dbReference type="Pfam" id="PF13649"/>
    </source>
</evidence>
<dbReference type="EC" id="2.1.1.164" evidence="3"/>
<evidence type="ECO:0000313" key="3">
    <source>
        <dbReference type="EMBL" id="GFK92376.1"/>
    </source>
</evidence>
<keyword evidence="4" id="KW-1185">Reference proteome</keyword>
<dbReference type="InterPro" id="IPR041698">
    <property type="entry name" value="Methyltransf_25"/>
</dbReference>
<evidence type="ECO:0000256" key="1">
    <source>
        <dbReference type="ARBA" id="ARBA00022679"/>
    </source>
</evidence>
<protein>
    <submittedName>
        <fullName evidence="3">Demethylrebeccamycin-D-glucose O-methyltransferase</fullName>
        <ecNumber evidence="3">2.1.1.164</ecNumber>
    </submittedName>
</protein>
<proteinExistence type="predicted"/>
<dbReference type="RefSeq" id="WP_173080432.1">
    <property type="nucleotide sequence ID" value="NZ_BLTE01000001.1"/>
</dbReference>
<feature type="domain" description="Methyltransferase" evidence="2">
    <location>
        <begin position="44"/>
        <end position="140"/>
    </location>
</feature>
<dbReference type="GO" id="GO:0102082">
    <property type="term" value="F:demethylrebeccamycin--D-glucose O-methyltransferase activity"/>
    <property type="evidence" value="ECO:0007669"/>
    <property type="project" value="UniProtKB-EC"/>
</dbReference>
<dbReference type="AlphaFoldDB" id="A0A6V8LRH1"/>
<keyword evidence="1 3" id="KW-0808">Transferase</keyword>
<dbReference type="Proteomes" id="UP000494245">
    <property type="component" value="Unassembled WGS sequence"/>
</dbReference>
<dbReference type="EMBL" id="BLTE01000001">
    <property type="protein sequence ID" value="GFK92376.1"/>
    <property type="molecule type" value="Genomic_DNA"/>
</dbReference>
<gene>
    <name evidence="3" type="primary">rebM_2</name>
    <name evidence="3" type="ORF">NNJEOMEG_00201</name>
</gene>
<dbReference type="PANTHER" id="PTHR43861">
    <property type="entry name" value="TRANS-ACONITATE 2-METHYLTRANSFERASE-RELATED"/>
    <property type="match status" value="1"/>
</dbReference>
<name>A0A6V8LRH1_9BACT</name>
<dbReference type="GO" id="GO:0032259">
    <property type="term" value="P:methylation"/>
    <property type="evidence" value="ECO:0007669"/>
    <property type="project" value="UniProtKB-KW"/>
</dbReference>
<reference evidence="3 4" key="1">
    <citation type="submission" date="2020-04" db="EMBL/GenBank/DDBJ databases">
        <authorList>
            <consortium name="Desulfovibrio sp. FSS-1 genome sequencing consortium"/>
            <person name="Shimoshige H."/>
            <person name="Kobayashi H."/>
            <person name="Maekawa T."/>
        </authorList>
    </citation>
    <scope>NUCLEOTIDE SEQUENCE [LARGE SCALE GENOMIC DNA]</scope>
    <source>
        <strain evidence="3 4">SIID29052-01</strain>
    </source>
</reference>
<evidence type="ECO:0000313" key="4">
    <source>
        <dbReference type="Proteomes" id="UP000494245"/>
    </source>
</evidence>
<keyword evidence="3" id="KW-0489">Methyltransferase</keyword>
<sequence length="210" mass="23240">MEQTRRMDALYGFQRHIYDATRRFYLLGRDRLLEDLRVPRGGSVLEMGCGTGRNLAALARLRPDLKLCGLDVSGKMLETAGRTLRGTGASLALRPAESPDCLCAFGRERFDAVFYSYCLSMIPEWEQALDAGWDAVAPGGTLAVVDFWGQGGLPDWLEALHARWLALFGVHPRAGLLPRLRAMERASGARLTVDRVRGGYACLAWLEKPA</sequence>